<dbReference type="Pfam" id="PF01885">
    <property type="entry name" value="PTS_2-RNA"/>
    <property type="match status" value="1"/>
</dbReference>
<name>A0A5B9PIB2_9BACT</name>
<dbReference type="KEGG" id="mff:MFFC18_22430"/>
<reference evidence="1 2" key="1">
    <citation type="submission" date="2019-08" db="EMBL/GenBank/DDBJ databases">
        <title>Deep-cultivation of Planctomycetes and their phenomic and genomic characterization uncovers novel biology.</title>
        <authorList>
            <person name="Wiegand S."/>
            <person name="Jogler M."/>
            <person name="Boedeker C."/>
            <person name="Pinto D."/>
            <person name="Vollmers J."/>
            <person name="Rivas-Marin E."/>
            <person name="Kohn T."/>
            <person name="Peeters S.H."/>
            <person name="Heuer A."/>
            <person name="Rast P."/>
            <person name="Oberbeckmann S."/>
            <person name="Bunk B."/>
            <person name="Jeske O."/>
            <person name="Meyerdierks A."/>
            <person name="Storesund J.E."/>
            <person name="Kallscheuer N."/>
            <person name="Luecker S."/>
            <person name="Lage O.M."/>
            <person name="Pohl T."/>
            <person name="Merkel B.J."/>
            <person name="Hornburger P."/>
            <person name="Mueller R.-W."/>
            <person name="Bruemmer F."/>
            <person name="Labrenz M."/>
            <person name="Spormann A.M."/>
            <person name="Op den Camp H."/>
            <person name="Overmann J."/>
            <person name="Amann R."/>
            <person name="Jetten M.S.M."/>
            <person name="Mascher T."/>
            <person name="Medema M.H."/>
            <person name="Devos D.P."/>
            <person name="Kaster A.-K."/>
            <person name="Ovreas L."/>
            <person name="Rohde M."/>
            <person name="Galperin M.Y."/>
            <person name="Jogler C."/>
        </authorList>
    </citation>
    <scope>NUCLEOTIDE SEQUENCE [LARGE SCALE GENOMIC DNA]</scope>
    <source>
        <strain evidence="1 2">FC18</strain>
    </source>
</reference>
<dbReference type="EMBL" id="CP042912">
    <property type="protein sequence ID" value="QEG22363.1"/>
    <property type="molecule type" value="Genomic_DNA"/>
</dbReference>
<organism evidence="1 2">
    <name type="scientific">Mariniblastus fucicola</name>
    <dbReference type="NCBI Taxonomy" id="980251"/>
    <lineage>
        <taxon>Bacteria</taxon>
        <taxon>Pseudomonadati</taxon>
        <taxon>Planctomycetota</taxon>
        <taxon>Planctomycetia</taxon>
        <taxon>Pirellulales</taxon>
        <taxon>Pirellulaceae</taxon>
        <taxon>Mariniblastus</taxon>
    </lineage>
</organism>
<dbReference type="GO" id="GO:0016740">
    <property type="term" value="F:transferase activity"/>
    <property type="evidence" value="ECO:0007669"/>
    <property type="project" value="UniProtKB-KW"/>
</dbReference>
<keyword evidence="1" id="KW-0808">Transferase</keyword>
<accession>A0A5B9PIB2</accession>
<dbReference type="Gene3D" id="1.10.10.970">
    <property type="entry name" value="RNA 2'-phosphotransferase, Tpt1/KptA family, N-terminal domain"/>
    <property type="match status" value="1"/>
</dbReference>
<evidence type="ECO:0000313" key="2">
    <source>
        <dbReference type="Proteomes" id="UP000322214"/>
    </source>
</evidence>
<dbReference type="Proteomes" id="UP000322214">
    <property type="component" value="Chromosome"/>
</dbReference>
<dbReference type="InterPro" id="IPR002745">
    <property type="entry name" value="Ptrans_KptA/Tpt1"/>
</dbReference>
<evidence type="ECO:0000313" key="1">
    <source>
        <dbReference type="EMBL" id="QEG22363.1"/>
    </source>
</evidence>
<protein>
    <submittedName>
        <fullName evidence="1">RNA 2'-phosphotransferase</fullName>
    </submittedName>
</protein>
<proteinExistence type="predicted"/>
<dbReference type="InterPro" id="IPR042080">
    <property type="entry name" value="RNA_2'-PTrans_N"/>
</dbReference>
<sequence>MVDSPVWLRDRPVYQPSGFRHGGVTTKVLVWVRLCRMNRRLTKISKYLSFILRHHPESIGLKLDAERWASVAELIEKANASGKSITLEQVQQVVAKNEHRIFSFSDDQARIRCT</sequence>
<keyword evidence="2" id="KW-1185">Reference proteome</keyword>
<dbReference type="AlphaFoldDB" id="A0A5B9PIB2"/>
<gene>
    <name evidence="1" type="ORF">MFFC18_22430</name>
</gene>
<dbReference type="SUPFAM" id="SSF56399">
    <property type="entry name" value="ADP-ribosylation"/>
    <property type="match status" value="1"/>
</dbReference>
<dbReference type="STRING" id="980251.GCA_001642875_00064"/>